<evidence type="ECO:0000256" key="1">
    <source>
        <dbReference type="ARBA" id="ARBA00022821"/>
    </source>
</evidence>
<dbReference type="InterPro" id="IPR050905">
    <property type="entry name" value="Plant_NBS-LRR"/>
</dbReference>
<dbReference type="Pfam" id="PF23247">
    <property type="entry name" value="LRR_RPS2"/>
    <property type="match status" value="1"/>
</dbReference>
<organism evidence="3 4">
    <name type="scientific">Rubroshorea leprosula</name>
    <dbReference type="NCBI Taxonomy" id="152421"/>
    <lineage>
        <taxon>Eukaryota</taxon>
        <taxon>Viridiplantae</taxon>
        <taxon>Streptophyta</taxon>
        <taxon>Embryophyta</taxon>
        <taxon>Tracheophyta</taxon>
        <taxon>Spermatophyta</taxon>
        <taxon>Magnoliopsida</taxon>
        <taxon>eudicotyledons</taxon>
        <taxon>Gunneridae</taxon>
        <taxon>Pentapetalae</taxon>
        <taxon>rosids</taxon>
        <taxon>malvids</taxon>
        <taxon>Malvales</taxon>
        <taxon>Dipterocarpaceae</taxon>
        <taxon>Rubroshorea</taxon>
    </lineage>
</organism>
<name>A0AAV5MHL7_9ROSI</name>
<keyword evidence="4" id="KW-1185">Reference proteome</keyword>
<dbReference type="Proteomes" id="UP001054252">
    <property type="component" value="Unassembled WGS sequence"/>
</dbReference>
<dbReference type="InterPro" id="IPR057135">
    <property type="entry name" value="At4g27190-like_LRR"/>
</dbReference>
<dbReference type="InterPro" id="IPR032675">
    <property type="entry name" value="LRR_dom_sf"/>
</dbReference>
<evidence type="ECO:0000313" key="3">
    <source>
        <dbReference type="EMBL" id="GKV49360.1"/>
    </source>
</evidence>
<gene>
    <name evidence="3" type="ORF">SLEP1_g56115</name>
</gene>
<accession>A0AAV5MHL7</accession>
<evidence type="ECO:0000313" key="4">
    <source>
        <dbReference type="Proteomes" id="UP001054252"/>
    </source>
</evidence>
<sequence>MELTSCTIYDCQDIECLFHLNSSSSSCYPLLDKLEILRLCFMPSLQVLVSVEGVATPPQVFSNLKNLSIRHCSGIRKLLTLELLQAHQNLQKIEVSDCEKMEEIIASSDLDASSQVKGIEKMEEIIASSDKFIFPKLRELKLIKLPQLKSICSGKGVMVCDSIEDIQIIRCPELKRITVQLPLLDNGQPSPPPCLREILIQKDSKEWWESVKWDHPSAKKVLQPFLKYSIW</sequence>
<evidence type="ECO:0000259" key="2">
    <source>
        <dbReference type="Pfam" id="PF23247"/>
    </source>
</evidence>
<dbReference type="EMBL" id="BPVZ01000296">
    <property type="protein sequence ID" value="GKV49360.1"/>
    <property type="molecule type" value="Genomic_DNA"/>
</dbReference>
<protein>
    <recommendedName>
        <fullName evidence="2">Disease resistance protein At4g27190-like leucine-rich repeats domain-containing protein</fullName>
    </recommendedName>
</protein>
<comment type="caution">
    <text evidence="3">The sequence shown here is derived from an EMBL/GenBank/DDBJ whole genome shotgun (WGS) entry which is preliminary data.</text>
</comment>
<keyword evidence="1" id="KW-0611">Plant defense</keyword>
<dbReference type="Gene3D" id="3.80.10.10">
    <property type="entry name" value="Ribonuclease Inhibitor"/>
    <property type="match status" value="1"/>
</dbReference>
<proteinExistence type="predicted"/>
<dbReference type="PANTHER" id="PTHR33463:SF187">
    <property type="entry name" value="AND NB-ARC DOMAIN DISEASE RESISTANCE PROTEIN, PUTATIVE-RELATED"/>
    <property type="match status" value="1"/>
</dbReference>
<dbReference type="PANTHER" id="PTHR33463">
    <property type="entry name" value="NB-ARC DOMAIN-CONTAINING PROTEIN-RELATED"/>
    <property type="match status" value="1"/>
</dbReference>
<reference evidence="3 4" key="1">
    <citation type="journal article" date="2021" name="Commun. Biol.">
        <title>The genome of Shorea leprosula (Dipterocarpaceae) highlights the ecological relevance of drought in aseasonal tropical rainforests.</title>
        <authorList>
            <person name="Ng K.K.S."/>
            <person name="Kobayashi M.J."/>
            <person name="Fawcett J.A."/>
            <person name="Hatakeyama M."/>
            <person name="Paape T."/>
            <person name="Ng C.H."/>
            <person name="Ang C.C."/>
            <person name="Tnah L.H."/>
            <person name="Lee C.T."/>
            <person name="Nishiyama T."/>
            <person name="Sese J."/>
            <person name="O'Brien M.J."/>
            <person name="Copetti D."/>
            <person name="Mohd Noor M.I."/>
            <person name="Ong R.C."/>
            <person name="Putra M."/>
            <person name="Sireger I.Z."/>
            <person name="Indrioko S."/>
            <person name="Kosugi Y."/>
            <person name="Izuno A."/>
            <person name="Isagi Y."/>
            <person name="Lee S.L."/>
            <person name="Shimizu K.K."/>
        </authorList>
    </citation>
    <scope>NUCLEOTIDE SEQUENCE [LARGE SCALE GENOMIC DNA]</scope>
    <source>
        <strain evidence="3">214</strain>
    </source>
</reference>
<dbReference type="SUPFAM" id="SSF52047">
    <property type="entry name" value="RNI-like"/>
    <property type="match status" value="1"/>
</dbReference>
<dbReference type="AlphaFoldDB" id="A0AAV5MHL7"/>
<feature type="domain" description="Disease resistance protein At4g27190-like leucine-rich repeats" evidence="2">
    <location>
        <begin position="57"/>
        <end position="177"/>
    </location>
</feature>